<keyword evidence="13" id="KW-1185">Reference proteome</keyword>
<sequence>MARHGKSKARMKKPETMTRARQGVGSQLPNKLTMQQAARNTEGRNIWLPCSQLRHKAVHFVRGGDLEPEETKNQTAPSLEKEPCESTSKTGLDIEKHDISHENTSLELSFFIDRSSQNIAPTGLPNPVSRLRSLSPEDSSGDEVVFHGRNRYTDQKNPSQYPITIDDEYEPQSLETFITRQNPISKASIKAGHSSTPPGRDGQAIFNEESTKSTKDDENDILADYIANMDVDYEETDTSSNAQPDNVDMNKFGLSPRLNEDPGSVSLSSSDNLKEFKEFEASDLEVQSDEDLLDEEVDLENIESLYEIASGWNTKTKPRKTRFPSASAFADALESDPYHGFDIMDYNRPSLRKKVKGRKGPPDLMLSDSELEMELERAWRNDREKKKSKKQKREELRSQGLLGRSIGNPDLKTKYAHGTGVDDLKSEIRAFLLSSKDSLPLPPINKQLRKLVHDMANALSLKSHSRGKGPSRFPILYKTSRTSKYNQHNISQADKILSHGRFRHRTIKTGDQSAKKSVKTRGGRPDTSVSYMDGDIVGASAPEIGAENKGRAMLEKMGWSSGTALGATNNKGILLPVAHVVKKSKAGLG</sequence>
<dbReference type="GO" id="GO:0005737">
    <property type="term" value="C:cytoplasm"/>
    <property type="evidence" value="ECO:0007669"/>
    <property type="project" value="UniProtKB-SubCell"/>
</dbReference>
<reference evidence="13" key="1">
    <citation type="journal article" date="2017" name="Genome Biol.">
        <title>Comparative genomics reveals high biological diversity and specific adaptations in the industrially and medically important fungal genus Aspergillus.</title>
        <authorList>
            <person name="de Vries R.P."/>
            <person name="Riley R."/>
            <person name="Wiebenga A."/>
            <person name="Aguilar-Osorio G."/>
            <person name="Amillis S."/>
            <person name="Uchima C.A."/>
            <person name="Anderluh G."/>
            <person name="Asadollahi M."/>
            <person name="Askin M."/>
            <person name="Barry K."/>
            <person name="Battaglia E."/>
            <person name="Bayram O."/>
            <person name="Benocci T."/>
            <person name="Braus-Stromeyer S.A."/>
            <person name="Caldana C."/>
            <person name="Canovas D."/>
            <person name="Cerqueira G.C."/>
            <person name="Chen F."/>
            <person name="Chen W."/>
            <person name="Choi C."/>
            <person name="Clum A."/>
            <person name="Dos Santos R.A."/>
            <person name="Damasio A.R."/>
            <person name="Diallinas G."/>
            <person name="Emri T."/>
            <person name="Fekete E."/>
            <person name="Flipphi M."/>
            <person name="Freyberg S."/>
            <person name="Gallo A."/>
            <person name="Gournas C."/>
            <person name="Habgood R."/>
            <person name="Hainaut M."/>
            <person name="Harispe M.L."/>
            <person name="Henrissat B."/>
            <person name="Hilden K.S."/>
            <person name="Hope R."/>
            <person name="Hossain A."/>
            <person name="Karabika E."/>
            <person name="Karaffa L."/>
            <person name="Karanyi Z."/>
            <person name="Krasevec N."/>
            <person name="Kuo A."/>
            <person name="Kusch H."/>
            <person name="LaButti K."/>
            <person name="Lagendijk E.L."/>
            <person name="Lapidus A."/>
            <person name="Levasseur A."/>
            <person name="Lindquist E."/>
            <person name="Lipzen A."/>
            <person name="Logrieco A.F."/>
            <person name="MacCabe A."/>
            <person name="Maekelae M.R."/>
            <person name="Malavazi I."/>
            <person name="Melin P."/>
            <person name="Meyer V."/>
            <person name="Mielnichuk N."/>
            <person name="Miskei M."/>
            <person name="Molnar A.P."/>
            <person name="Mule G."/>
            <person name="Ngan C.Y."/>
            <person name="Orejas M."/>
            <person name="Orosz E."/>
            <person name="Ouedraogo J.P."/>
            <person name="Overkamp K.M."/>
            <person name="Park H.-S."/>
            <person name="Perrone G."/>
            <person name="Piumi F."/>
            <person name="Punt P.J."/>
            <person name="Ram A.F."/>
            <person name="Ramon A."/>
            <person name="Rauscher S."/>
            <person name="Record E."/>
            <person name="Riano-Pachon D.M."/>
            <person name="Robert V."/>
            <person name="Roehrig J."/>
            <person name="Ruller R."/>
            <person name="Salamov A."/>
            <person name="Salih N.S."/>
            <person name="Samson R.A."/>
            <person name="Sandor E."/>
            <person name="Sanguinetti M."/>
            <person name="Schuetze T."/>
            <person name="Sepcic K."/>
            <person name="Shelest E."/>
            <person name="Sherlock G."/>
            <person name="Sophianopoulou V."/>
            <person name="Squina F.M."/>
            <person name="Sun H."/>
            <person name="Susca A."/>
            <person name="Todd R.B."/>
            <person name="Tsang A."/>
            <person name="Unkles S.E."/>
            <person name="van de Wiele N."/>
            <person name="van Rossen-Uffink D."/>
            <person name="Oliveira J.V."/>
            <person name="Vesth T.C."/>
            <person name="Visser J."/>
            <person name="Yu J.-H."/>
            <person name="Zhou M."/>
            <person name="Andersen M.R."/>
            <person name="Archer D.B."/>
            <person name="Baker S.E."/>
            <person name="Benoit I."/>
            <person name="Brakhage A.A."/>
            <person name="Braus G.H."/>
            <person name="Fischer R."/>
            <person name="Frisvad J.C."/>
            <person name="Goldman G.H."/>
            <person name="Houbraken J."/>
            <person name="Oakley B."/>
            <person name="Pocsi I."/>
            <person name="Scazzocchio C."/>
            <person name="Seiboth B."/>
            <person name="vanKuyk P.A."/>
            <person name="Wortman J."/>
            <person name="Dyer P.S."/>
            <person name="Grigoriev I.V."/>
        </authorList>
    </citation>
    <scope>NUCLEOTIDE SEQUENCE [LARGE SCALE GENOMIC DNA]</scope>
    <source>
        <strain evidence="13">CBS 516.65</strain>
    </source>
</reference>
<dbReference type="SMART" id="SM00443">
    <property type="entry name" value="G_patch"/>
    <property type="match status" value="1"/>
</dbReference>
<evidence type="ECO:0000313" key="13">
    <source>
        <dbReference type="Proteomes" id="UP000184300"/>
    </source>
</evidence>
<evidence type="ECO:0000313" key="12">
    <source>
        <dbReference type="EMBL" id="OJJ84082.1"/>
    </source>
</evidence>
<evidence type="ECO:0000256" key="9">
    <source>
        <dbReference type="SAM" id="MobiDB-lite"/>
    </source>
</evidence>
<organism evidence="12 13">
    <name type="scientific">Aspergillus glaucus CBS 516.65</name>
    <dbReference type="NCBI Taxonomy" id="1160497"/>
    <lineage>
        <taxon>Eukaryota</taxon>
        <taxon>Fungi</taxon>
        <taxon>Dikarya</taxon>
        <taxon>Ascomycota</taxon>
        <taxon>Pezizomycotina</taxon>
        <taxon>Eurotiomycetes</taxon>
        <taxon>Eurotiomycetidae</taxon>
        <taxon>Eurotiales</taxon>
        <taxon>Aspergillaceae</taxon>
        <taxon>Aspergillus</taxon>
        <taxon>Aspergillus subgen. Aspergillus</taxon>
    </lineage>
</organism>
<dbReference type="Proteomes" id="UP000184300">
    <property type="component" value="Unassembled WGS sequence"/>
</dbReference>
<dbReference type="AlphaFoldDB" id="A0A1L9VJL2"/>
<dbReference type="GO" id="GO:0003676">
    <property type="term" value="F:nucleic acid binding"/>
    <property type="evidence" value="ECO:0007669"/>
    <property type="project" value="UniProtKB-UniRule"/>
</dbReference>
<dbReference type="EMBL" id="KV878897">
    <property type="protein sequence ID" value="OJJ84082.1"/>
    <property type="molecule type" value="Genomic_DNA"/>
</dbReference>
<evidence type="ECO:0000256" key="1">
    <source>
        <dbReference type="ARBA" id="ARBA00004123"/>
    </source>
</evidence>
<dbReference type="InterPro" id="IPR051189">
    <property type="entry name" value="Splicing_assoc_domain"/>
</dbReference>
<evidence type="ECO:0000256" key="3">
    <source>
        <dbReference type="ARBA" id="ARBA00010306"/>
    </source>
</evidence>
<gene>
    <name evidence="12" type="ORF">ASPGLDRAFT_35370</name>
</gene>
<feature type="region of interest" description="Disordered" evidence="9">
    <location>
        <begin position="64"/>
        <end position="86"/>
    </location>
</feature>
<feature type="domain" description="G-patch" evidence="10">
    <location>
        <begin position="546"/>
        <end position="589"/>
    </location>
</feature>
<dbReference type="SMART" id="SM00393">
    <property type="entry name" value="R3H"/>
    <property type="match status" value="1"/>
</dbReference>
<dbReference type="RefSeq" id="XP_022400780.1">
    <property type="nucleotide sequence ID" value="XM_022544554.1"/>
</dbReference>
<dbReference type="GeneID" id="34460815"/>
<keyword evidence="8" id="KW-0539">Nucleus</keyword>
<dbReference type="GO" id="GO:0006397">
    <property type="term" value="P:mRNA processing"/>
    <property type="evidence" value="ECO:0007669"/>
    <property type="project" value="UniProtKB-KW"/>
</dbReference>
<dbReference type="InterPro" id="IPR034082">
    <property type="entry name" value="R3H_G-patch"/>
</dbReference>
<name>A0A1L9VJL2_ASPGL</name>
<dbReference type="PANTHER" id="PTHR14195">
    <property type="entry name" value="G PATCH DOMAIN CONTAINING PROTEIN 2"/>
    <property type="match status" value="1"/>
</dbReference>
<dbReference type="Gene3D" id="3.30.1370.50">
    <property type="entry name" value="R3H-like domain"/>
    <property type="match status" value="1"/>
</dbReference>
<dbReference type="CDD" id="cd02646">
    <property type="entry name" value="R3H_G-patch"/>
    <property type="match status" value="1"/>
</dbReference>
<feature type="region of interest" description="Disordered" evidence="9">
    <location>
        <begin position="509"/>
        <end position="532"/>
    </location>
</feature>
<evidence type="ECO:0000256" key="2">
    <source>
        <dbReference type="ARBA" id="ARBA00004496"/>
    </source>
</evidence>
<comment type="subcellular location">
    <subcellularLocation>
        <location evidence="2">Cytoplasm</location>
    </subcellularLocation>
    <subcellularLocation>
        <location evidence="1">Nucleus</location>
    </subcellularLocation>
</comment>
<feature type="compositionally biased region" description="Basic residues" evidence="9">
    <location>
        <begin position="1"/>
        <end position="11"/>
    </location>
</feature>
<dbReference type="InterPro" id="IPR001374">
    <property type="entry name" value="R3H_dom"/>
</dbReference>
<feature type="region of interest" description="Disordered" evidence="9">
    <location>
        <begin position="186"/>
        <end position="219"/>
    </location>
</feature>
<evidence type="ECO:0000256" key="6">
    <source>
        <dbReference type="ARBA" id="ARBA00022664"/>
    </source>
</evidence>
<evidence type="ECO:0000256" key="4">
    <source>
        <dbReference type="ARBA" id="ARBA00018964"/>
    </source>
</evidence>
<feature type="compositionally biased region" description="Polar residues" evidence="9">
    <location>
        <begin position="24"/>
        <end position="39"/>
    </location>
</feature>
<keyword evidence="6" id="KW-0507">mRNA processing</keyword>
<feature type="region of interest" description="Disordered" evidence="9">
    <location>
        <begin position="381"/>
        <end position="415"/>
    </location>
</feature>
<evidence type="ECO:0000259" key="11">
    <source>
        <dbReference type="PROSITE" id="PS51061"/>
    </source>
</evidence>
<keyword evidence="7" id="KW-0508">mRNA splicing</keyword>
<evidence type="ECO:0000256" key="5">
    <source>
        <dbReference type="ARBA" id="ARBA00022490"/>
    </source>
</evidence>
<evidence type="ECO:0000259" key="10">
    <source>
        <dbReference type="PROSITE" id="PS50174"/>
    </source>
</evidence>
<dbReference type="InterPro" id="IPR000467">
    <property type="entry name" value="G_patch_dom"/>
</dbReference>
<protein>
    <recommendedName>
        <fullName evidence="4">Protein SQS1</fullName>
    </recommendedName>
</protein>
<feature type="region of interest" description="Disordered" evidence="9">
    <location>
        <begin position="234"/>
        <end position="269"/>
    </location>
</feature>
<evidence type="ECO:0000256" key="8">
    <source>
        <dbReference type="ARBA" id="ARBA00023242"/>
    </source>
</evidence>
<feature type="domain" description="R3H" evidence="11">
    <location>
        <begin position="418"/>
        <end position="480"/>
    </location>
</feature>
<dbReference type="GO" id="GO:0005634">
    <property type="term" value="C:nucleus"/>
    <property type="evidence" value="ECO:0007669"/>
    <property type="project" value="UniProtKB-SubCell"/>
</dbReference>
<evidence type="ECO:0000256" key="7">
    <source>
        <dbReference type="ARBA" id="ARBA00023187"/>
    </source>
</evidence>
<dbReference type="PROSITE" id="PS51061">
    <property type="entry name" value="R3H"/>
    <property type="match status" value="1"/>
</dbReference>
<dbReference type="PROSITE" id="PS50174">
    <property type="entry name" value="G_PATCH"/>
    <property type="match status" value="1"/>
</dbReference>
<comment type="similarity">
    <text evidence="3">Belongs to the SQS1 family.</text>
</comment>
<dbReference type="Pfam" id="PF01424">
    <property type="entry name" value="R3H"/>
    <property type="match status" value="1"/>
</dbReference>
<dbReference type="VEuPathDB" id="FungiDB:ASPGLDRAFT_35370"/>
<feature type="region of interest" description="Disordered" evidence="9">
    <location>
        <begin position="1"/>
        <end position="40"/>
    </location>
</feature>
<dbReference type="OrthoDB" id="21470at2759"/>
<dbReference type="GO" id="GO:0008380">
    <property type="term" value="P:RNA splicing"/>
    <property type="evidence" value="ECO:0007669"/>
    <property type="project" value="UniProtKB-KW"/>
</dbReference>
<dbReference type="InterPro" id="IPR036867">
    <property type="entry name" value="R3H_dom_sf"/>
</dbReference>
<proteinExistence type="inferred from homology"/>
<dbReference type="SUPFAM" id="SSF82708">
    <property type="entry name" value="R3H domain"/>
    <property type="match status" value="1"/>
</dbReference>
<accession>A0A1L9VJL2</accession>
<keyword evidence="5" id="KW-0963">Cytoplasm</keyword>
<dbReference type="Pfam" id="PF01585">
    <property type="entry name" value="G-patch"/>
    <property type="match status" value="1"/>
</dbReference>
<dbReference type="STRING" id="1160497.A0A1L9VJL2"/>